<dbReference type="GO" id="GO:0046872">
    <property type="term" value="F:metal ion binding"/>
    <property type="evidence" value="ECO:0007669"/>
    <property type="project" value="UniProtKB-KW"/>
</dbReference>
<keyword evidence="4" id="KW-0862">Zinc</keyword>
<evidence type="ECO:0000313" key="8">
    <source>
        <dbReference type="EMBL" id="CAB5068526.1"/>
    </source>
</evidence>
<evidence type="ECO:0000256" key="1">
    <source>
        <dbReference type="ARBA" id="ARBA00001947"/>
    </source>
</evidence>
<reference evidence="5" key="1">
    <citation type="submission" date="2020-05" db="EMBL/GenBank/DDBJ databases">
        <authorList>
            <person name="Chiriac C."/>
            <person name="Salcher M."/>
            <person name="Ghai R."/>
            <person name="Kavagutti S V."/>
        </authorList>
    </citation>
    <scope>NUCLEOTIDE SEQUENCE</scope>
</reference>
<evidence type="ECO:0000313" key="7">
    <source>
        <dbReference type="EMBL" id="CAB4866253.1"/>
    </source>
</evidence>
<keyword evidence="3" id="KW-0378">Hydrolase</keyword>
<dbReference type="InterPro" id="IPR024087">
    <property type="entry name" value="Creatininase-like_sf"/>
</dbReference>
<dbReference type="InterPro" id="IPR003785">
    <property type="entry name" value="Creatininase/forma_Hydrolase"/>
</dbReference>
<dbReference type="AlphaFoldDB" id="A0A6J6P9X5"/>
<gene>
    <name evidence="5" type="ORF">UFOPK2602_00275</name>
    <name evidence="6" type="ORF">UFOPK2806_01909</name>
    <name evidence="7" type="ORF">UFOPK3417_00498</name>
    <name evidence="8" type="ORF">UFOPK4306_02428</name>
</gene>
<dbReference type="EMBL" id="CAFBLR010000030">
    <property type="protein sequence ID" value="CAB4866253.1"/>
    <property type="molecule type" value="Genomic_DNA"/>
</dbReference>
<dbReference type="Gene3D" id="3.40.50.10310">
    <property type="entry name" value="Creatininase"/>
    <property type="match status" value="1"/>
</dbReference>
<dbReference type="EMBL" id="CAFBQP010000146">
    <property type="protein sequence ID" value="CAB5068526.1"/>
    <property type="molecule type" value="Genomic_DNA"/>
</dbReference>
<evidence type="ECO:0000313" key="5">
    <source>
        <dbReference type="EMBL" id="CAB4695609.1"/>
    </source>
</evidence>
<dbReference type="PANTHER" id="PTHR35005:SF1">
    <property type="entry name" value="2-AMINO-5-FORMYLAMINO-6-RIBOSYLAMINOPYRIMIDIN-4(3H)-ONE 5'-MONOPHOSPHATE DEFORMYLASE"/>
    <property type="match status" value="1"/>
</dbReference>
<dbReference type="Pfam" id="PF02633">
    <property type="entry name" value="Creatininase"/>
    <property type="match status" value="1"/>
</dbReference>
<dbReference type="GO" id="GO:0016811">
    <property type="term" value="F:hydrolase activity, acting on carbon-nitrogen (but not peptide) bonds, in linear amides"/>
    <property type="evidence" value="ECO:0007669"/>
    <property type="project" value="TreeGrafter"/>
</dbReference>
<sequence>MSSHRRLADLRASELPGRLSDRSTLVLPLGAIEQHGPHLPYSTDLLVAQSAAEATVEQCGDDHDLWLLPALAYTKSNEHAWDTGTFWLSATTMLSVLDDIGRCAAQTGAERLAILNGHGGNTSLLGMACRELRLKYGLKTFLLHPMVPPDHGGASTGGELGMGIHAGIDETSMVMHLRPDLVDLTLAERHVPEGLAQNKHVRFGGSVSFGWLSNDFGPSGVIGDPTGSNAALGKRLFDSCVGSLCEAFGEIERFDFGR</sequence>
<evidence type="ECO:0000256" key="3">
    <source>
        <dbReference type="ARBA" id="ARBA00022801"/>
    </source>
</evidence>
<accession>A0A6J6P9X5</accession>
<name>A0A6J6P9X5_9ZZZZ</name>
<dbReference type="EMBL" id="CAEZYY010000032">
    <property type="protein sequence ID" value="CAB4764129.1"/>
    <property type="molecule type" value="Genomic_DNA"/>
</dbReference>
<evidence type="ECO:0000256" key="2">
    <source>
        <dbReference type="ARBA" id="ARBA00022723"/>
    </source>
</evidence>
<dbReference type="SUPFAM" id="SSF102215">
    <property type="entry name" value="Creatininase"/>
    <property type="match status" value="1"/>
</dbReference>
<protein>
    <submittedName>
        <fullName evidence="5">Unannotated protein</fullName>
    </submittedName>
</protein>
<evidence type="ECO:0000313" key="6">
    <source>
        <dbReference type="EMBL" id="CAB4764129.1"/>
    </source>
</evidence>
<dbReference type="GO" id="GO:0009231">
    <property type="term" value="P:riboflavin biosynthetic process"/>
    <property type="evidence" value="ECO:0007669"/>
    <property type="project" value="TreeGrafter"/>
</dbReference>
<dbReference type="PANTHER" id="PTHR35005">
    <property type="entry name" value="3-DEHYDRO-SCYLLO-INOSOSE HYDROLASE"/>
    <property type="match status" value="1"/>
</dbReference>
<proteinExistence type="predicted"/>
<keyword evidence="2" id="KW-0479">Metal-binding</keyword>
<organism evidence="5">
    <name type="scientific">freshwater metagenome</name>
    <dbReference type="NCBI Taxonomy" id="449393"/>
    <lineage>
        <taxon>unclassified sequences</taxon>
        <taxon>metagenomes</taxon>
        <taxon>ecological metagenomes</taxon>
    </lineage>
</organism>
<comment type="cofactor">
    <cofactor evidence="1">
        <name>Zn(2+)</name>
        <dbReference type="ChEBI" id="CHEBI:29105"/>
    </cofactor>
</comment>
<evidence type="ECO:0000256" key="4">
    <source>
        <dbReference type="ARBA" id="ARBA00022833"/>
    </source>
</evidence>
<dbReference type="EMBL" id="CAEZXX010000010">
    <property type="protein sequence ID" value="CAB4695609.1"/>
    <property type="molecule type" value="Genomic_DNA"/>
</dbReference>